<evidence type="ECO:0000313" key="1">
    <source>
        <dbReference type="EMBL" id="KEI69969.1"/>
    </source>
</evidence>
<evidence type="ECO:0000313" key="2">
    <source>
        <dbReference type="Proteomes" id="UP000027997"/>
    </source>
</evidence>
<dbReference type="Proteomes" id="UP000027997">
    <property type="component" value="Unassembled WGS sequence"/>
</dbReference>
<keyword evidence="2" id="KW-1185">Reference proteome</keyword>
<proteinExistence type="predicted"/>
<sequence>MSDPDPSGGSRIKISPQLETATVSEDKKLFKELRKILKNRSVILAEASSHESLKINSKSLRTRIKNFLPVSVYKMVARLKPIHKQKKIGTMIALVQQKNQAAWQRLGESKAEGANDQELRKLQLDCEQSQLWLDLLEGRGQSKVTADRARVVDCLKDCVAAEATRDFMQADEAYVAAIHDLKLSIIHENELKIELQAPKASSPLAGELKQFEKMLVDEASALEAYRLYGQNHQL</sequence>
<accession>A0A081K743</accession>
<reference evidence="1 2" key="1">
    <citation type="submission" date="2014-06" db="EMBL/GenBank/DDBJ databases">
        <title>Whole Genome Sequences of Three Symbiotic Endozoicomonas Bacteria.</title>
        <authorList>
            <person name="Neave M.J."/>
            <person name="Apprill A."/>
            <person name="Voolstra C.R."/>
        </authorList>
    </citation>
    <scope>NUCLEOTIDE SEQUENCE [LARGE SCALE GENOMIC DNA]</scope>
    <source>
        <strain evidence="1 2">DSM 22380</strain>
    </source>
</reference>
<comment type="caution">
    <text evidence="1">The sequence shown here is derived from an EMBL/GenBank/DDBJ whole genome shotgun (WGS) entry which is preliminary data.</text>
</comment>
<dbReference type="RefSeq" id="WP_020584537.1">
    <property type="nucleotide sequence ID" value="NZ_JOJP01000001.1"/>
</dbReference>
<name>A0A081K743_9GAMM</name>
<dbReference type="EMBL" id="JOJP01000001">
    <property type="protein sequence ID" value="KEI69969.1"/>
    <property type="molecule type" value="Genomic_DNA"/>
</dbReference>
<gene>
    <name evidence="1" type="ORF">GV64_03705</name>
</gene>
<organism evidence="1 2">
    <name type="scientific">Endozoicomonas elysicola</name>
    <dbReference type="NCBI Taxonomy" id="305900"/>
    <lineage>
        <taxon>Bacteria</taxon>
        <taxon>Pseudomonadati</taxon>
        <taxon>Pseudomonadota</taxon>
        <taxon>Gammaproteobacteria</taxon>
        <taxon>Oceanospirillales</taxon>
        <taxon>Endozoicomonadaceae</taxon>
        <taxon>Endozoicomonas</taxon>
    </lineage>
</organism>
<dbReference type="AlphaFoldDB" id="A0A081K743"/>
<protein>
    <submittedName>
        <fullName evidence="1">Uncharacterized protein</fullName>
    </submittedName>
</protein>